<evidence type="ECO:0000313" key="3">
    <source>
        <dbReference type="Proteomes" id="UP001305779"/>
    </source>
</evidence>
<feature type="region of interest" description="Disordered" evidence="1">
    <location>
        <begin position="25"/>
        <end position="45"/>
    </location>
</feature>
<sequence length="535" mass="60202">MDLQIITYSTKRHVDADTLSRIRSHAQHHVQSQRGRGKGARVRGPSVHARNIAVAKGGMTTFCNTLDFGSCKDPPKKTKSAKRAKKPKVVEQEEDLNICVAPIAIVKSPGAAFEPFDAFPVVLDSDFLSLFERYHRAWKWKQSKADLFQETVSNATLCHSWLAIANSLLRNKEVRAIEHEIKTIDIVYAGLEKLPTLSDIDRPSEALSLTWAILRLALIKAGQGDLDEVVNHLNALATIAPSRDFIERAKFGDHIQCQIAILLLFNIGQMDRVDAVMRYPYGSYETSAMEEVEALGLMLPASCPLVQSSLGSLINEKVLDALKALTALCQTLPTFDSPSSYHPVVHNKRQAIGCMKIGFRLGNFDNDMQDHLHGPKTWQDQLEGCLTLSALIFIWCFDRRKDATPTAISHVRDEVRQRLTPELICRAVREVGKSQPLIDLMLWMLIVCGSAAATQDDKMYYSGLIRILAPKFLDRSFEELESWGRQMPWIRGHYNSPVEEFWCLTTGRATSNLTKRAAYLDLLGQERERCPSIFR</sequence>
<evidence type="ECO:0000256" key="1">
    <source>
        <dbReference type="SAM" id="MobiDB-lite"/>
    </source>
</evidence>
<evidence type="ECO:0000313" key="2">
    <source>
        <dbReference type="EMBL" id="KAK4506080.1"/>
    </source>
</evidence>
<proteinExistence type="predicted"/>
<comment type="caution">
    <text evidence="2">The sequence shown here is derived from an EMBL/GenBank/DDBJ whole genome shotgun (WGS) entry which is preliminary data.</text>
</comment>
<name>A0ABR0EY04_ZASCE</name>
<accession>A0ABR0EY04</accession>
<dbReference type="EMBL" id="JAXOVC010000002">
    <property type="protein sequence ID" value="KAK4506080.1"/>
    <property type="molecule type" value="Genomic_DNA"/>
</dbReference>
<gene>
    <name evidence="2" type="ORF">PRZ48_004045</name>
</gene>
<keyword evidence="3" id="KW-1185">Reference proteome</keyword>
<dbReference type="Proteomes" id="UP001305779">
    <property type="component" value="Unassembled WGS sequence"/>
</dbReference>
<protein>
    <recommendedName>
        <fullName evidence="4">Tachykinin family protein</fullName>
    </recommendedName>
</protein>
<organism evidence="2 3">
    <name type="scientific">Zasmidium cellare</name>
    <name type="common">Wine cellar mold</name>
    <name type="synonym">Racodium cellare</name>
    <dbReference type="NCBI Taxonomy" id="395010"/>
    <lineage>
        <taxon>Eukaryota</taxon>
        <taxon>Fungi</taxon>
        <taxon>Dikarya</taxon>
        <taxon>Ascomycota</taxon>
        <taxon>Pezizomycotina</taxon>
        <taxon>Dothideomycetes</taxon>
        <taxon>Dothideomycetidae</taxon>
        <taxon>Mycosphaerellales</taxon>
        <taxon>Mycosphaerellaceae</taxon>
        <taxon>Zasmidium</taxon>
    </lineage>
</organism>
<reference evidence="2 3" key="1">
    <citation type="journal article" date="2023" name="G3 (Bethesda)">
        <title>A chromosome-level genome assembly of Zasmidium syzygii isolated from banana leaves.</title>
        <authorList>
            <person name="van Westerhoven A.C."/>
            <person name="Mehrabi R."/>
            <person name="Talebi R."/>
            <person name="Steentjes M.B.F."/>
            <person name="Corcolon B."/>
            <person name="Chong P.A."/>
            <person name="Kema G.H.J."/>
            <person name="Seidl M.F."/>
        </authorList>
    </citation>
    <scope>NUCLEOTIDE SEQUENCE [LARGE SCALE GENOMIC DNA]</scope>
    <source>
        <strain evidence="2 3">P124</strain>
    </source>
</reference>
<evidence type="ECO:0008006" key="4">
    <source>
        <dbReference type="Google" id="ProtNLM"/>
    </source>
</evidence>